<dbReference type="Pfam" id="PF13328">
    <property type="entry name" value="HD_4"/>
    <property type="match status" value="1"/>
</dbReference>
<dbReference type="InterPro" id="IPR045600">
    <property type="entry name" value="RelA/SpoT_AH_RIS"/>
</dbReference>
<dbReference type="Pfam" id="PF19296">
    <property type="entry name" value="RelA_AH_RIS"/>
    <property type="match status" value="1"/>
</dbReference>
<feature type="domain" description="TGS" evidence="8">
    <location>
        <begin position="402"/>
        <end position="463"/>
    </location>
</feature>
<dbReference type="InterPro" id="IPR043519">
    <property type="entry name" value="NT_sf"/>
</dbReference>
<evidence type="ECO:0000313" key="10">
    <source>
        <dbReference type="Proteomes" id="UP000243745"/>
    </source>
</evidence>
<dbReference type="CDD" id="cd01668">
    <property type="entry name" value="TGS_RSH"/>
    <property type="match status" value="1"/>
</dbReference>
<dbReference type="PANTHER" id="PTHR21262">
    <property type="entry name" value="GUANOSINE-3',5'-BIS DIPHOSPHATE 3'-PYROPHOSPHOHYDROLASE"/>
    <property type="match status" value="1"/>
</dbReference>
<keyword evidence="10" id="KW-1185">Reference proteome</keyword>
<name>A0A662ZIL4_9GAMM</name>
<dbReference type="GO" id="GO:0008728">
    <property type="term" value="F:GTP diphosphokinase activity"/>
    <property type="evidence" value="ECO:0007669"/>
    <property type="project" value="TreeGrafter"/>
</dbReference>
<dbReference type="InterPro" id="IPR045865">
    <property type="entry name" value="ACT-like_dom_sf"/>
</dbReference>
<comment type="pathway">
    <text evidence="2">Purine metabolism.</text>
</comment>
<comment type="function">
    <text evidence="6">In eubacteria ppGpp (guanosine 3'-diphosphate 5'-diphosphate) is a mediator of the stringent response that coordinates a variety of cellular activities in response to changes in nutritional abundance.</text>
</comment>
<organism evidence="9 10">
    <name type="scientific">Ruminobacter amylophilus</name>
    <dbReference type="NCBI Taxonomy" id="867"/>
    <lineage>
        <taxon>Bacteria</taxon>
        <taxon>Pseudomonadati</taxon>
        <taxon>Pseudomonadota</taxon>
        <taxon>Gammaproteobacteria</taxon>
        <taxon>Aeromonadales</taxon>
        <taxon>Succinivibrionaceae</taxon>
        <taxon>Ruminobacter</taxon>
    </lineage>
</organism>
<dbReference type="InterPro" id="IPR012675">
    <property type="entry name" value="Beta-grasp_dom_sf"/>
</dbReference>
<dbReference type="Gene3D" id="3.30.460.10">
    <property type="entry name" value="Beta Polymerase, domain 2"/>
    <property type="match status" value="1"/>
</dbReference>
<dbReference type="RefSeq" id="WP_093142855.1">
    <property type="nucleotide sequence ID" value="NZ_FOXF01000036.1"/>
</dbReference>
<dbReference type="InterPro" id="IPR004095">
    <property type="entry name" value="TGS"/>
</dbReference>
<dbReference type="FunFam" id="3.30.460.10:FF:000001">
    <property type="entry name" value="GTP pyrophosphokinase RelA"/>
    <property type="match status" value="1"/>
</dbReference>
<sequence>MVAIRNTHVKGKFDLEAWKESLHVNSEDKIKIMKVFDYCHNKIAESGDNMERLTSRAIEIIGILQTLHMDVDSYCSAILYPHIEEGYFTIEQAEKDFGKPIARLLHGVKDMEAIRFLQNISNSGSEISNAKIDTVRRMLLAMVEDVRAVIIKLSERIAALREVKNADEETRVAVAKEISNIYAPLANRLGIGQLKWELEDLSFRYLHPDTYKQIAKLLDEKRVDREKYIVDFVSILEEKLKSEGLEAEVYGRPKHIYSIWRKMQKKHLNFTELYDVRAVRVIVKRLQDCYGALGVIHTCFHHIPREFDDYIANPKPNGYKSIHTVVIGPQGKTVEIQIRTADMHKEAELGVAAHWKYKEGGTNLDAAYEERIAWLRKLLKWQEDMVEAGSIVDEFKTQVFEDRVYVFTPKGDVIDLPQGATPLDFAYQIHSMIGHRCIGAKVDGRIVPFTYQLQTGEQVELATQKEPNPSRDWLNPNNGFLRTSKARAKVSAWFKQLDREKNIAAGREMLEKEIERHGLTVSKEQLPELIKDVLHHYNVKDQFDVLANVGSGDIRINQLINYIEAKLNNIKVNNPDDEILKNIEQRTQARIANVERNAAKSKIVVNGVGNLVTHVAKCCHPIPGEDIVGFITRGKGVSIHRKGCHTLNHLAAEHPERLVDAVWGGEYSSGFSLTVGITANDRAGLLRDVTTIIANEKINVLGVRSRSDTKTQTAQIDIDMEVININDLNRTLARLNNMSGVISAKRL</sequence>
<evidence type="ECO:0000259" key="7">
    <source>
        <dbReference type="PROSITE" id="PS51671"/>
    </source>
</evidence>
<dbReference type="CDD" id="cd04876">
    <property type="entry name" value="ACT_RelA-SpoT"/>
    <property type="match status" value="1"/>
</dbReference>
<comment type="similarity">
    <text evidence="6">Belongs to the relA/spoT family.</text>
</comment>
<dbReference type="NCBIfam" id="NF008124">
    <property type="entry name" value="PRK10872.1"/>
    <property type="match status" value="1"/>
</dbReference>
<dbReference type="Pfam" id="PF02824">
    <property type="entry name" value="TGS"/>
    <property type="match status" value="1"/>
</dbReference>
<dbReference type="GO" id="GO:0008893">
    <property type="term" value="F:guanosine-3',5'-bis(diphosphate) 3'-diphosphatase activity"/>
    <property type="evidence" value="ECO:0007669"/>
    <property type="project" value="TreeGrafter"/>
</dbReference>
<evidence type="ECO:0000256" key="5">
    <source>
        <dbReference type="ARBA" id="ARBA00033308"/>
    </source>
</evidence>
<evidence type="ECO:0000256" key="3">
    <source>
        <dbReference type="ARBA" id="ARBA00029754"/>
    </source>
</evidence>
<keyword evidence="9" id="KW-0808">Transferase</keyword>
<dbReference type="OrthoDB" id="9805041at2"/>
<dbReference type="Proteomes" id="UP000243745">
    <property type="component" value="Unassembled WGS sequence"/>
</dbReference>
<evidence type="ECO:0000259" key="8">
    <source>
        <dbReference type="PROSITE" id="PS51880"/>
    </source>
</evidence>
<dbReference type="CDD" id="cd05399">
    <property type="entry name" value="NT_Rel-Spo_like"/>
    <property type="match status" value="1"/>
</dbReference>
<dbReference type="SUPFAM" id="SSF81301">
    <property type="entry name" value="Nucleotidyltransferase"/>
    <property type="match status" value="1"/>
</dbReference>
<dbReference type="SUPFAM" id="SSF109604">
    <property type="entry name" value="HD-domain/PDEase-like"/>
    <property type="match status" value="1"/>
</dbReference>
<dbReference type="Gene3D" id="1.10.3210.10">
    <property type="entry name" value="Hypothetical protein af1432"/>
    <property type="match status" value="1"/>
</dbReference>
<dbReference type="SUPFAM" id="SSF81271">
    <property type="entry name" value="TGS-like"/>
    <property type="match status" value="1"/>
</dbReference>
<dbReference type="EMBL" id="FOXF01000036">
    <property type="protein sequence ID" value="SFP55534.1"/>
    <property type="molecule type" value="Genomic_DNA"/>
</dbReference>
<evidence type="ECO:0000256" key="4">
    <source>
        <dbReference type="ARBA" id="ARBA00032407"/>
    </source>
</evidence>
<dbReference type="InterPro" id="IPR007685">
    <property type="entry name" value="RelA_SpoT"/>
</dbReference>
<dbReference type="GO" id="GO:0005886">
    <property type="term" value="C:plasma membrane"/>
    <property type="evidence" value="ECO:0007669"/>
    <property type="project" value="TreeGrafter"/>
</dbReference>
<reference evidence="9 10" key="1">
    <citation type="submission" date="2016-10" db="EMBL/GenBank/DDBJ databases">
        <authorList>
            <person name="Varghese N."/>
            <person name="Submissions S."/>
        </authorList>
    </citation>
    <scope>NUCLEOTIDE SEQUENCE [LARGE SCALE GENOMIC DNA]</scope>
    <source>
        <strain evidence="9 10">DSM 1361</strain>
    </source>
</reference>
<dbReference type="PANTHER" id="PTHR21262:SF31">
    <property type="entry name" value="GTP PYROPHOSPHOKINASE"/>
    <property type="match status" value="1"/>
</dbReference>
<dbReference type="GO" id="GO:0015949">
    <property type="term" value="P:nucleobase-containing small molecule interconversion"/>
    <property type="evidence" value="ECO:0007669"/>
    <property type="project" value="UniProtKB-ARBA"/>
</dbReference>
<protein>
    <recommendedName>
        <fullName evidence="1">GTP pyrophosphokinase</fullName>
    </recommendedName>
    <alternativeName>
        <fullName evidence="4">(p)ppGpp synthase</fullName>
    </alternativeName>
    <alternativeName>
        <fullName evidence="3">ATP:GTP 3'-pyrophosphotransferase</fullName>
    </alternativeName>
    <alternativeName>
        <fullName evidence="5">ppGpp synthase I</fullName>
    </alternativeName>
</protein>
<evidence type="ECO:0000256" key="6">
    <source>
        <dbReference type="RuleBase" id="RU003847"/>
    </source>
</evidence>
<accession>A0A662ZIL4</accession>
<dbReference type="SUPFAM" id="SSF55021">
    <property type="entry name" value="ACT-like"/>
    <property type="match status" value="1"/>
</dbReference>
<dbReference type="PROSITE" id="PS51880">
    <property type="entry name" value="TGS"/>
    <property type="match status" value="1"/>
</dbReference>
<dbReference type="InterPro" id="IPR012676">
    <property type="entry name" value="TGS-like"/>
</dbReference>
<gene>
    <name evidence="9" type="ORF">SAMN02910344_01715</name>
</gene>
<dbReference type="GO" id="GO:0042594">
    <property type="term" value="P:response to starvation"/>
    <property type="evidence" value="ECO:0007669"/>
    <property type="project" value="TreeGrafter"/>
</dbReference>
<dbReference type="GO" id="GO:0016301">
    <property type="term" value="F:kinase activity"/>
    <property type="evidence" value="ECO:0007669"/>
    <property type="project" value="UniProtKB-KW"/>
</dbReference>
<dbReference type="NCBIfam" id="TIGR00691">
    <property type="entry name" value="spoT_relA"/>
    <property type="match status" value="1"/>
</dbReference>
<proteinExistence type="inferred from homology"/>
<dbReference type="Gene3D" id="3.30.70.260">
    <property type="match status" value="1"/>
</dbReference>
<dbReference type="InterPro" id="IPR002912">
    <property type="entry name" value="ACT_dom"/>
</dbReference>
<dbReference type="SMART" id="SM00954">
    <property type="entry name" value="RelA_SpoT"/>
    <property type="match status" value="1"/>
</dbReference>
<evidence type="ECO:0000256" key="2">
    <source>
        <dbReference type="ARBA" id="ARBA00025704"/>
    </source>
</evidence>
<dbReference type="AlphaFoldDB" id="A0A662ZIL4"/>
<feature type="domain" description="ACT" evidence="7">
    <location>
        <begin position="674"/>
        <end position="747"/>
    </location>
</feature>
<dbReference type="Pfam" id="PF13291">
    <property type="entry name" value="ACT_4"/>
    <property type="match status" value="1"/>
</dbReference>
<dbReference type="InterPro" id="IPR004811">
    <property type="entry name" value="RelA/Spo_fam"/>
</dbReference>
<dbReference type="FunFam" id="3.10.20.30:FF:000002">
    <property type="entry name" value="GTP pyrophosphokinase (RelA/SpoT)"/>
    <property type="match status" value="1"/>
</dbReference>
<dbReference type="Gene3D" id="3.10.20.30">
    <property type="match status" value="1"/>
</dbReference>
<evidence type="ECO:0000313" key="9">
    <source>
        <dbReference type="EMBL" id="SFP55534.1"/>
    </source>
</evidence>
<evidence type="ECO:0000256" key="1">
    <source>
        <dbReference type="ARBA" id="ARBA00019852"/>
    </source>
</evidence>
<dbReference type="Pfam" id="PF04607">
    <property type="entry name" value="RelA_SpoT"/>
    <property type="match status" value="1"/>
</dbReference>
<dbReference type="GO" id="GO:0015969">
    <property type="term" value="P:guanosine tetraphosphate metabolic process"/>
    <property type="evidence" value="ECO:0007669"/>
    <property type="project" value="InterPro"/>
</dbReference>
<keyword evidence="9" id="KW-0418">Kinase</keyword>
<dbReference type="PROSITE" id="PS51671">
    <property type="entry name" value="ACT"/>
    <property type="match status" value="1"/>
</dbReference>
<dbReference type="InterPro" id="IPR033655">
    <property type="entry name" value="TGS_RelA/SpoT"/>
</dbReference>